<dbReference type="GO" id="GO:0016301">
    <property type="term" value="F:kinase activity"/>
    <property type="evidence" value="ECO:0007669"/>
    <property type="project" value="UniProtKB-KW"/>
</dbReference>
<dbReference type="SUPFAM" id="SSF46785">
    <property type="entry name" value="Winged helix' DNA-binding domain"/>
    <property type="match status" value="1"/>
</dbReference>
<dbReference type="Gene3D" id="2.60.120.10">
    <property type="entry name" value="Jelly Rolls"/>
    <property type="match status" value="1"/>
</dbReference>
<dbReference type="InterPro" id="IPR036390">
    <property type="entry name" value="WH_DNA-bd_sf"/>
</dbReference>
<evidence type="ECO:0000256" key="1">
    <source>
        <dbReference type="ARBA" id="ARBA00023015"/>
    </source>
</evidence>
<feature type="domain" description="HTH crp-type" evidence="4">
    <location>
        <begin position="145"/>
        <end position="211"/>
    </location>
</feature>
<dbReference type="Proteomes" id="UP000182409">
    <property type="component" value="Unassembled WGS sequence"/>
</dbReference>
<dbReference type="SUPFAM" id="SSF51206">
    <property type="entry name" value="cAMP-binding domain-like"/>
    <property type="match status" value="1"/>
</dbReference>
<evidence type="ECO:0000313" key="5">
    <source>
        <dbReference type="EMBL" id="SEB41887.1"/>
    </source>
</evidence>
<dbReference type="InterPro" id="IPR014710">
    <property type="entry name" value="RmlC-like_jellyroll"/>
</dbReference>
<evidence type="ECO:0000256" key="3">
    <source>
        <dbReference type="ARBA" id="ARBA00023163"/>
    </source>
</evidence>
<keyword evidence="3" id="KW-0804">Transcription</keyword>
<proteinExistence type="predicted"/>
<sequence length="261" mass="28649">MQITGNLLVDCLSPSLRTVVLQGAQRVQLRANSPIFRATPPMSLLFVTAGAVSVTTKLQDGATPEVASMGREGLLGYELLLGARSLTNGYLMLGEGSGVSVPRRHLETLFQEDNEFRMRILELALAQTSVTKQLTACSLTHEADQRLARWLLSTSHHLGSRTVSVTQELISMLLGVRRTTVSLISKRYEREGLTRTRRGVMTILDRDALSARSCECCRTLVALNSSIYGQHQDAWNASHHTDSFPAGPVVHGIPDELQAQR</sequence>
<evidence type="ECO:0000256" key="2">
    <source>
        <dbReference type="ARBA" id="ARBA00023125"/>
    </source>
</evidence>
<reference evidence="5 6" key="1">
    <citation type="submission" date="2016-10" db="EMBL/GenBank/DDBJ databases">
        <authorList>
            <person name="de Groot N.N."/>
        </authorList>
    </citation>
    <scope>NUCLEOTIDE SEQUENCE [LARGE SCALE GENOMIC DNA]</scope>
    <source>
        <strain evidence="5 6">AB35.6</strain>
    </source>
</reference>
<gene>
    <name evidence="5" type="ORF">SAMN05443244_0402</name>
</gene>
<evidence type="ECO:0000259" key="4">
    <source>
        <dbReference type="Pfam" id="PF13545"/>
    </source>
</evidence>
<protein>
    <submittedName>
        <fullName evidence="5">cAMP-binding domain of CRP or a regulatory subunit of cAMP-dependent protein kinases</fullName>
    </submittedName>
</protein>
<evidence type="ECO:0000313" key="6">
    <source>
        <dbReference type="Proteomes" id="UP000182409"/>
    </source>
</evidence>
<dbReference type="InterPro" id="IPR012318">
    <property type="entry name" value="HTH_CRP"/>
</dbReference>
<keyword evidence="2" id="KW-0238">DNA-binding</keyword>
<dbReference type="AlphaFoldDB" id="A0A1H4J6P7"/>
<keyword evidence="5" id="KW-0808">Transferase</keyword>
<dbReference type="EMBL" id="FNSD01000001">
    <property type="protein sequence ID" value="SEB41887.1"/>
    <property type="molecule type" value="Genomic_DNA"/>
</dbReference>
<name>A0A1H4J6P7_9BACT</name>
<dbReference type="InterPro" id="IPR050397">
    <property type="entry name" value="Env_Response_Regulators"/>
</dbReference>
<dbReference type="GO" id="GO:0003677">
    <property type="term" value="F:DNA binding"/>
    <property type="evidence" value="ECO:0007669"/>
    <property type="project" value="UniProtKB-KW"/>
</dbReference>
<keyword evidence="5" id="KW-0418">Kinase</keyword>
<dbReference type="GO" id="GO:0003700">
    <property type="term" value="F:DNA-binding transcription factor activity"/>
    <property type="evidence" value="ECO:0007669"/>
    <property type="project" value="TreeGrafter"/>
</dbReference>
<organism evidence="5 6">
    <name type="scientific">Terriglobus roseus</name>
    <dbReference type="NCBI Taxonomy" id="392734"/>
    <lineage>
        <taxon>Bacteria</taxon>
        <taxon>Pseudomonadati</taxon>
        <taxon>Acidobacteriota</taxon>
        <taxon>Terriglobia</taxon>
        <taxon>Terriglobales</taxon>
        <taxon>Acidobacteriaceae</taxon>
        <taxon>Terriglobus</taxon>
    </lineage>
</organism>
<dbReference type="GO" id="GO:0005829">
    <property type="term" value="C:cytosol"/>
    <property type="evidence" value="ECO:0007669"/>
    <property type="project" value="TreeGrafter"/>
</dbReference>
<dbReference type="Pfam" id="PF13545">
    <property type="entry name" value="HTH_Crp_2"/>
    <property type="match status" value="1"/>
</dbReference>
<dbReference type="PANTHER" id="PTHR24567:SF74">
    <property type="entry name" value="HTH-TYPE TRANSCRIPTIONAL REGULATOR ARCR"/>
    <property type="match status" value="1"/>
</dbReference>
<accession>A0A1H4J6P7</accession>
<keyword evidence="1" id="KW-0805">Transcription regulation</keyword>
<dbReference type="PANTHER" id="PTHR24567">
    <property type="entry name" value="CRP FAMILY TRANSCRIPTIONAL REGULATORY PROTEIN"/>
    <property type="match status" value="1"/>
</dbReference>
<dbReference type="InterPro" id="IPR018490">
    <property type="entry name" value="cNMP-bd_dom_sf"/>
</dbReference>